<keyword evidence="12 15" id="KW-0472">Membrane</keyword>
<dbReference type="InParanoid" id="A0A2P6NB29"/>
<dbReference type="GO" id="GO:0005886">
    <property type="term" value="C:plasma membrane"/>
    <property type="evidence" value="ECO:0007669"/>
    <property type="project" value="UniProtKB-SubCell"/>
</dbReference>
<evidence type="ECO:0000256" key="13">
    <source>
        <dbReference type="ARBA" id="ARBA00024531"/>
    </source>
</evidence>
<dbReference type="GO" id="GO:0046872">
    <property type="term" value="F:metal ion binding"/>
    <property type="evidence" value="ECO:0007669"/>
    <property type="project" value="UniProtKB-KW"/>
</dbReference>
<feature type="domain" description="Fungal lipase-type" evidence="16">
    <location>
        <begin position="418"/>
        <end position="567"/>
    </location>
</feature>
<keyword evidence="11" id="KW-0443">Lipid metabolism</keyword>
<dbReference type="AlphaFoldDB" id="A0A2P6NB29"/>
<evidence type="ECO:0000256" key="5">
    <source>
        <dbReference type="ARBA" id="ARBA00022692"/>
    </source>
</evidence>
<comment type="caution">
    <text evidence="17">The sequence shown here is derived from an EMBL/GenBank/DDBJ whole genome shotgun (WGS) entry which is preliminary data.</text>
</comment>
<dbReference type="CDD" id="cd00519">
    <property type="entry name" value="Lipase_3"/>
    <property type="match status" value="1"/>
</dbReference>
<evidence type="ECO:0000256" key="10">
    <source>
        <dbReference type="ARBA" id="ARBA00022989"/>
    </source>
</evidence>
<dbReference type="Proteomes" id="UP000241769">
    <property type="component" value="Unassembled WGS sequence"/>
</dbReference>
<comment type="cofactor">
    <cofactor evidence="1">
        <name>Ca(2+)</name>
        <dbReference type="ChEBI" id="CHEBI:29108"/>
    </cofactor>
</comment>
<feature type="transmembrane region" description="Helical" evidence="15">
    <location>
        <begin position="125"/>
        <end position="148"/>
    </location>
</feature>
<name>A0A2P6NB29_9EUKA</name>
<keyword evidence="7" id="KW-0378">Hydrolase</keyword>
<keyword evidence="9" id="KW-0442">Lipid degradation</keyword>
<evidence type="ECO:0000256" key="7">
    <source>
        <dbReference type="ARBA" id="ARBA00022801"/>
    </source>
</evidence>
<evidence type="ECO:0000313" key="18">
    <source>
        <dbReference type="Proteomes" id="UP000241769"/>
    </source>
</evidence>
<evidence type="ECO:0000256" key="6">
    <source>
        <dbReference type="ARBA" id="ARBA00022723"/>
    </source>
</evidence>
<organism evidence="17 18">
    <name type="scientific">Planoprotostelium fungivorum</name>
    <dbReference type="NCBI Taxonomy" id="1890364"/>
    <lineage>
        <taxon>Eukaryota</taxon>
        <taxon>Amoebozoa</taxon>
        <taxon>Evosea</taxon>
        <taxon>Variosea</taxon>
        <taxon>Cavosteliida</taxon>
        <taxon>Cavosteliaceae</taxon>
        <taxon>Planoprotostelium</taxon>
    </lineage>
</organism>
<comment type="catalytic activity">
    <reaction evidence="13">
        <text>a 1,2-diacyl-sn-glycerol + H2O = a 2-acylglycerol + a fatty acid + H(+)</text>
        <dbReference type="Rhea" id="RHEA:33275"/>
        <dbReference type="ChEBI" id="CHEBI:15377"/>
        <dbReference type="ChEBI" id="CHEBI:15378"/>
        <dbReference type="ChEBI" id="CHEBI:17389"/>
        <dbReference type="ChEBI" id="CHEBI:17815"/>
        <dbReference type="ChEBI" id="CHEBI:28868"/>
        <dbReference type="EC" id="3.1.1.116"/>
    </reaction>
    <physiologicalReaction direction="left-to-right" evidence="13">
        <dbReference type="Rhea" id="RHEA:33276"/>
    </physiologicalReaction>
</comment>
<keyword evidence="8" id="KW-0106">Calcium</keyword>
<accession>A0A2P6NB29</accession>
<dbReference type="EC" id="3.1.1.116" evidence="14"/>
<dbReference type="InterPro" id="IPR029058">
    <property type="entry name" value="AB_hydrolase_fold"/>
</dbReference>
<evidence type="ECO:0000256" key="8">
    <source>
        <dbReference type="ARBA" id="ARBA00022837"/>
    </source>
</evidence>
<evidence type="ECO:0000256" key="15">
    <source>
        <dbReference type="SAM" id="Phobius"/>
    </source>
</evidence>
<dbReference type="InterPro" id="IPR002921">
    <property type="entry name" value="Fungal_lipase-type"/>
</dbReference>
<evidence type="ECO:0000256" key="11">
    <source>
        <dbReference type="ARBA" id="ARBA00023098"/>
    </source>
</evidence>
<dbReference type="GO" id="GO:0019369">
    <property type="term" value="P:arachidonate metabolic process"/>
    <property type="evidence" value="ECO:0007669"/>
    <property type="project" value="TreeGrafter"/>
</dbReference>
<evidence type="ECO:0000256" key="4">
    <source>
        <dbReference type="ARBA" id="ARBA00022553"/>
    </source>
</evidence>
<evidence type="ECO:0000256" key="9">
    <source>
        <dbReference type="ARBA" id="ARBA00022963"/>
    </source>
</evidence>
<evidence type="ECO:0000256" key="1">
    <source>
        <dbReference type="ARBA" id="ARBA00001913"/>
    </source>
</evidence>
<protein>
    <recommendedName>
        <fullName evidence="14">sn-1-specific diacylglycerol lipase</fullName>
        <ecNumber evidence="14">3.1.1.116</ecNumber>
    </recommendedName>
</protein>
<keyword evidence="6" id="KW-0479">Metal-binding</keyword>
<dbReference type="GO" id="GO:0046340">
    <property type="term" value="P:diacylglycerol catabolic process"/>
    <property type="evidence" value="ECO:0007669"/>
    <property type="project" value="TreeGrafter"/>
</dbReference>
<keyword evidence="5 15" id="KW-0812">Transmembrane</keyword>
<dbReference type="PANTHER" id="PTHR45792">
    <property type="entry name" value="DIACYLGLYCEROL LIPASE HOMOLOG-RELATED"/>
    <property type="match status" value="1"/>
</dbReference>
<evidence type="ECO:0000256" key="14">
    <source>
        <dbReference type="ARBA" id="ARBA00026104"/>
    </source>
</evidence>
<gene>
    <name evidence="17" type="ORF">PROFUN_01973</name>
</gene>
<evidence type="ECO:0000313" key="17">
    <source>
        <dbReference type="EMBL" id="PRP81139.1"/>
    </source>
</evidence>
<keyword evidence="10 15" id="KW-1133">Transmembrane helix</keyword>
<sequence length="705" mass="77569">MQGYTGPPATISDVHQRVRELQSKERPRVSHMKRRKLTSSLSSPRIAGFPIGNGSPWISGAAFALRRALNAIESGCAWILSICKLAIITFVMILRIVITGVVGWLSLLGSPGTIIISSVVKVFDVVESIGLSIIEAGSFLLSILFNIVGSTVDAMDQLFGNDEASSRALTAFVEMASREWNNPRHSHTFGGTKSITFYQTARALTAWAALQSVTSDYYEARFIPELEEIDLRQWDMDKMKRRKLIASGAEAPQSSSDYLRISSESFRRNAKGDVIGAEIRGKAETPEPELPNRLDVRHQLRRYSKLVIGSYGHLGLMIFNVMGAITQGLSPATIHREKPATVGTEQKTEVKVVEGHVEPNLWSRMWGTHDHKLLDRLGNLTPGSSASAVGGGSMKMGDRNRYIPRFFVVTDHKTKEIVLALRGTLSINDIAIDLNCEEKTFVLPCDYGKNPEPSYSVHGGMLRVANLMADKSSPATIAVSEALIANPGYALVIVGHSLGAGLASLLVFFWCNPEEGCTSHNSGLPPGRKIKAWAFAPPCVADGALCRRTRRVIKSFVYSWDAVSRLSLGSIADLRSVSARCTHGEASLVRGTTRRVLAYRQGKLDDNPEKKRAEMEHFLELRRSLEVNLSGCTLFPAGTVFWLHNRADLKTPPLENPDVSPGSDSPYRLFKVTGSVEVVFSEMIFSKNMLSVHLPHSYDRVIHDL</sequence>
<keyword evidence="18" id="KW-1185">Reference proteome</keyword>
<feature type="transmembrane region" description="Helical" evidence="15">
    <location>
        <begin position="77"/>
        <end position="105"/>
    </location>
</feature>
<evidence type="ECO:0000256" key="2">
    <source>
        <dbReference type="ARBA" id="ARBA00004651"/>
    </source>
</evidence>
<keyword evidence="4" id="KW-0597">Phosphoprotein</keyword>
<reference evidence="17 18" key="1">
    <citation type="journal article" date="2018" name="Genome Biol. Evol.">
        <title>Multiple Roots of Fruiting Body Formation in Amoebozoa.</title>
        <authorList>
            <person name="Hillmann F."/>
            <person name="Forbes G."/>
            <person name="Novohradska S."/>
            <person name="Ferling I."/>
            <person name="Riege K."/>
            <person name="Groth M."/>
            <person name="Westermann M."/>
            <person name="Marz M."/>
            <person name="Spaller T."/>
            <person name="Winckler T."/>
            <person name="Schaap P."/>
            <person name="Glockner G."/>
        </authorList>
    </citation>
    <scope>NUCLEOTIDE SEQUENCE [LARGE SCALE GENOMIC DNA]</scope>
    <source>
        <strain evidence="17 18">Jena</strain>
    </source>
</reference>
<dbReference type="Gene3D" id="3.40.50.1820">
    <property type="entry name" value="alpha/beta hydrolase"/>
    <property type="match status" value="1"/>
</dbReference>
<dbReference type="Pfam" id="PF01764">
    <property type="entry name" value="Lipase_3"/>
    <property type="match status" value="1"/>
</dbReference>
<dbReference type="EMBL" id="MDYQ01000129">
    <property type="protein sequence ID" value="PRP81139.1"/>
    <property type="molecule type" value="Genomic_DNA"/>
</dbReference>
<dbReference type="PANTHER" id="PTHR45792:SF8">
    <property type="entry name" value="DIACYLGLYCEROL LIPASE-ALPHA"/>
    <property type="match status" value="1"/>
</dbReference>
<dbReference type="GO" id="GO:0016298">
    <property type="term" value="F:lipase activity"/>
    <property type="evidence" value="ECO:0007669"/>
    <property type="project" value="TreeGrafter"/>
</dbReference>
<evidence type="ECO:0000259" key="16">
    <source>
        <dbReference type="Pfam" id="PF01764"/>
    </source>
</evidence>
<proteinExistence type="predicted"/>
<keyword evidence="3" id="KW-1003">Cell membrane</keyword>
<evidence type="ECO:0000256" key="12">
    <source>
        <dbReference type="ARBA" id="ARBA00023136"/>
    </source>
</evidence>
<comment type="subcellular location">
    <subcellularLocation>
        <location evidence="2">Cell membrane</location>
        <topology evidence="2">Multi-pass membrane protein</topology>
    </subcellularLocation>
</comment>
<dbReference type="OrthoDB" id="438440at2759"/>
<dbReference type="SUPFAM" id="SSF53474">
    <property type="entry name" value="alpha/beta-Hydrolases"/>
    <property type="match status" value="1"/>
</dbReference>
<dbReference type="InterPro" id="IPR052214">
    <property type="entry name" value="DAG_Lipase-Related"/>
</dbReference>
<evidence type="ECO:0000256" key="3">
    <source>
        <dbReference type="ARBA" id="ARBA00022475"/>
    </source>
</evidence>